<feature type="signal peptide" evidence="1">
    <location>
        <begin position="1"/>
        <end position="16"/>
    </location>
</feature>
<evidence type="ECO:0008006" key="4">
    <source>
        <dbReference type="Google" id="ProtNLM"/>
    </source>
</evidence>
<proteinExistence type="predicted"/>
<comment type="caution">
    <text evidence="2">The sequence shown here is derived from an EMBL/GenBank/DDBJ whole genome shotgun (WGS) entry which is preliminary data.</text>
</comment>
<name>A0A7C8MVF6_9PEZI</name>
<sequence>MLFATLLALAAPLAAALPQATSTTSSPAPSQTLDLEAICESQASSYKAYCPRCLHNCATSSYPEQCYYSVFFTVNGIQANCEARGGIDCRNKAIDQVCGS</sequence>
<accession>A0A7C8MVF6</accession>
<reference evidence="2 3" key="1">
    <citation type="submission" date="2019-12" db="EMBL/GenBank/DDBJ databases">
        <title>Draft genome sequence of the ascomycete Xylaria multiplex DSM 110363.</title>
        <authorList>
            <person name="Buettner E."/>
            <person name="Kellner H."/>
        </authorList>
    </citation>
    <scope>NUCLEOTIDE SEQUENCE [LARGE SCALE GENOMIC DNA]</scope>
    <source>
        <strain evidence="2 3">DSM 110363</strain>
    </source>
</reference>
<feature type="chain" id="PRO_5028992831" description="Extracellular membrane protein CFEM domain-containing protein" evidence="1">
    <location>
        <begin position="17"/>
        <end position="100"/>
    </location>
</feature>
<protein>
    <recommendedName>
        <fullName evidence="4">Extracellular membrane protein CFEM domain-containing protein</fullName>
    </recommendedName>
</protein>
<dbReference type="OrthoDB" id="2281372at2759"/>
<evidence type="ECO:0000313" key="3">
    <source>
        <dbReference type="Proteomes" id="UP000481858"/>
    </source>
</evidence>
<keyword evidence="1" id="KW-0732">Signal</keyword>
<dbReference type="EMBL" id="WUBL01000007">
    <property type="protein sequence ID" value="KAF2972350.1"/>
    <property type="molecule type" value="Genomic_DNA"/>
</dbReference>
<gene>
    <name evidence="2" type="ORF">GQX73_g1359</name>
</gene>
<dbReference type="AlphaFoldDB" id="A0A7C8MVF6"/>
<dbReference type="InParanoid" id="A0A7C8MVF6"/>
<evidence type="ECO:0000256" key="1">
    <source>
        <dbReference type="SAM" id="SignalP"/>
    </source>
</evidence>
<keyword evidence="3" id="KW-1185">Reference proteome</keyword>
<organism evidence="2 3">
    <name type="scientific">Xylaria multiplex</name>
    <dbReference type="NCBI Taxonomy" id="323545"/>
    <lineage>
        <taxon>Eukaryota</taxon>
        <taxon>Fungi</taxon>
        <taxon>Dikarya</taxon>
        <taxon>Ascomycota</taxon>
        <taxon>Pezizomycotina</taxon>
        <taxon>Sordariomycetes</taxon>
        <taxon>Xylariomycetidae</taxon>
        <taxon>Xylariales</taxon>
        <taxon>Xylariaceae</taxon>
        <taxon>Xylaria</taxon>
    </lineage>
</organism>
<dbReference type="Proteomes" id="UP000481858">
    <property type="component" value="Unassembled WGS sequence"/>
</dbReference>
<evidence type="ECO:0000313" key="2">
    <source>
        <dbReference type="EMBL" id="KAF2972350.1"/>
    </source>
</evidence>